<dbReference type="Proteomes" id="UP000712007">
    <property type="component" value="Unassembled WGS sequence"/>
</dbReference>
<reference evidence="2" key="1">
    <citation type="submission" date="2020-10" db="EMBL/GenBank/DDBJ databases">
        <authorList>
            <person name="Gilroy R."/>
        </authorList>
    </citation>
    <scope>NUCLEOTIDE SEQUENCE</scope>
    <source>
        <strain evidence="2">3924</strain>
    </source>
</reference>
<reference evidence="2" key="2">
    <citation type="journal article" date="2021" name="PeerJ">
        <title>Extensive microbial diversity within the chicken gut microbiome revealed by metagenomics and culture.</title>
        <authorList>
            <person name="Gilroy R."/>
            <person name="Ravi A."/>
            <person name="Getino M."/>
            <person name="Pursley I."/>
            <person name="Horton D.L."/>
            <person name="Alikhan N.F."/>
            <person name="Baker D."/>
            <person name="Gharbi K."/>
            <person name="Hall N."/>
            <person name="Watson M."/>
            <person name="Adriaenssens E.M."/>
            <person name="Foster-Nyarko E."/>
            <person name="Jarju S."/>
            <person name="Secka A."/>
            <person name="Antonio M."/>
            <person name="Oren A."/>
            <person name="Chaudhuri R.R."/>
            <person name="La Ragione R."/>
            <person name="Hildebrand F."/>
            <person name="Pallen M.J."/>
        </authorList>
    </citation>
    <scope>NUCLEOTIDE SEQUENCE</scope>
    <source>
        <strain evidence="2">3924</strain>
    </source>
</reference>
<comment type="caution">
    <text evidence="2">The sequence shown here is derived from an EMBL/GenBank/DDBJ whole genome shotgun (WGS) entry which is preliminary data.</text>
</comment>
<dbReference type="InterPro" id="IPR029464">
    <property type="entry name" value="HSDR_N"/>
</dbReference>
<accession>A0A940DKR3</accession>
<gene>
    <name evidence="2" type="ORF">IAC51_03840</name>
</gene>
<dbReference type="EMBL" id="JADIMV010000064">
    <property type="protein sequence ID" value="MBO8439762.1"/>
    <property type="molecule type" value="Genomic_DNA"/>
</dbReference>
<name>A0A940DKR3_9BACT</name>
<dbReference type="Pfam" id="PF13588">
    <property type="entry name" value="HSDR_N_2"/>
    <property type="match status" value="1"/>
</dbReference>
<evidence type="ECO:0000313" key="2">
    <source>
        <dbReference type="EMBL" id="MBO8439762.1"/>
    </source>
</evidence>
<organism evidence="2 3">
    <name type="scientific">Candidatus Aphodosoma intestinipullorum</name>
    <dbReference type="NCBI Taxonomy" id="2840674"/>
    <lineage>
        <taxon>Bacteria</taxon>
        <taxon>Pseudomonadati</taxon>
        <taxon>Bacteroidota</taxon>
        <taxon>Bacteroidia</taxon>
        <taxon>Bacteroidales</taxon>
        <taxon>Candidatus Aphodosoma</taxon>
    </lineage>
</organism>
<evidence type="ECO:0000259" key="1">
    <source>
        <dbReference type="Pfam" id="PF13588"/>
    </source>
</evidence>
<proteinExistence type="predicted"/>
<sequence length="163" mass="18255">MTYTGLHPIVLPGFRPDFRIRRAAVRGGFDIFDLVRRKWVALTPEEWVRQNLTAYFVAVKGVPLSRISCETSIVYNGLSRRCDAIIYDGYANPVAILEFKAQGVRITQSVFDQIAVYNMRLNVPYLIVSNGITHICCRVSLSSGVAPVFLPGLPDYAQMTGVR</sequence>
<dbReference type="AlphaFoldDB" id="A0A940DKR3"/>
<protein>
    <submittedName>
        <fullName evidence="2">Type I restriction enzyme HsdR N-terminal domain-containing protein</fullName>
    </submittedName>
</protein>
<evidence type="ECO:0000313" key="3">
    <source>
        <dbReference type="Proteomes" id="UP000712007"/>
    </source>
</evidence>
<feature type="domain" description="Type I restriction enzyme R protein N-terminal" evidence="1">
    <location>
        <begin position="44"/>
        <end position="144"/>
    </location>
</feature>